<dbReference type="STRING" id="765257.A0A0C9Y8S0"/>
<feature type="domain" description="DUF6532" evidence="1">
    <location>
        <begin position="4"/>
        <end position="84"/>
    </location>
</feature>
<dbReference type="EMBL" id="KN834001">
    <property type="protein sequence ID" value="KIK13351.1"/>
    <property type="molecule type" value="Genomic_DNA"/>
</dbReference>
<dbReference type="Proteomes" id="UP000054018">
    <property type="component" value="Unassembled WGS sequence"/>
</dbReference>
<dbReference type="OrthoDB" id="2670686at2759"/>
<gene>
    <name evidence="2" type="ORF">PISMIDRAFT_119026</name>
</gene>
<feature type="non-terminal residue" evidence="2">
    <location>
        <position position="1"/>
    </location>
</feature>
<evidence type="ECO:0000313" key="3">
    <source>
        <dbReference type="Proteomes" id="UP000054018"/>
    </source>
</evidence>
<evidence type="ECO:0000259" key="1">
    <source>
        <dbReference type="Pfam" id="PF20149"/>
    </source>
</evidence>
<dbReference type="Pfam" id="PF20149">
    <property type="entry name" value="DUF6532"/>
    <property type="match status" value="1"/>
</dbReference>
<accession>A0A0C9Y8S0</accession>
<organism evidence="2 3">
    <name type="scientific">Pisolithus microcarpus 441</name>
    <dbReference type="NCBI Taxonomy" id="765257"/>
    <lineage>
        <taxon>Eukaryota</taxon>
        <taxon>Fungi</taxon>
        <taxon>Dikarya</taxon>
        <taxon>Basidiomycota</taxon>
        <taxon>Agaricomycotina</taxon>
        <taxon>Agaricomycetes</taxon>
        <taxon>Agaricomycetidae</taxon>
        <taxon>Boletales</taxon>
        <taxon>Sclerodermatineae</taxon>
        <taxon>Pisolithaceae</taxon>
        <taxon>Pisolithus</taxon>
    </lineage>
</organism>
<dbReference type="InterPro" id="IPR045341">
    <property type="entry name" value="DUF6532"/>
</dbReference>
<reference evidence="2 3" key="1">
    <citation type="submission" date="2014-04" db="EMBL/GenBank/DDBJ databases">
        <authorList>
            <consortium name="DOE Joint Genome Institute"/>
            <person name="Kuo A."/>
            <person name="Kohler A."/>
            <person name="Costa M.D."/>
            <person name="Nagy L.G."/>
            <person name="Floudas D."/>
            <person name="Copeland A."/>
            <person name="Barry K.W."/>
            <person name="Cichocki N."/>
            <person name="Veneault-Fourrey C."/>
            <person name="LaButti K."/>
            <person name="Lindquist E.A."/>
            <person name="Lipzen A."/>
            <person name="Lundell T."/>
            <person name="Morin E."/>
            <person name="Murat C."/>
            <person name="Sun H."/>
            <person name="Tunlid A."/>
            <person name="Henrissat B."/>
            <person name="Grigoriev I.V."/>
            <person name="Hibbett D.S."/>
            <person name="Martin F."/>
            <person name="Nordberg H.P."/>
            <person name="Cantor M.N."/>
            <person name="Hua S.X."/>
        </authorList>
    </citation>
    <scope>NUCLEOTIDE SEQUENCE [LARGE SCALE GENOMIC DNA]</scope>
    <source>
        <strain evidence="2 3">441</strain>
    </source>
</reference>
<reference evidence="3" key="2">
    <citation type="submission" date="2015-01" db="EMBL/GenBank/DDBJ databases">
        <title>Evolutionary Origins and Diversification of the Mycorrhizal Mutualists.</title>
        <authorList>
            <consortium name="DOE Joint Genome Institute"/>
            <consortium name="Mycorrhizal Genomics Consortium"/>
            <person name="Kohler A."/>
            <person name="Kuo A."/>
            <person name="Nagy L.G."/>
            <person name="Floudas D."/>
            <person name="Copeland A."/>
            <person name="Barry K.W."/>
            <person name="Cichocki N."/>
            <person name="Veneault-Fourrey C."/>
            <person name="LaButti K."/>
            <person name="Lindquist E.A."/>
            <person name="Lipzen A."/>
            <person name="Lundell T."/>
            <person name="Morin E."/>
            <person name="Murat C."/>
            <person name="Riley R."/>
            <person name="Ohm R."/>
            <person name="Sun H."/>
            <person name="Tunlid A."/>
            <person name="Henrissat B."/>
            <person name="Grigoriev I.V."/>
            <person name="Hibbett D.S."/>
            <person name="Martin F."/>
        </authorList>
    </citation>
    <scope>NUCLEOTIDE SEQUENCE [LARGE SCALE GENOMIC DNA]</scope>
    <source>
        <strain evidence="3">441</strain>
    </source>
</reference>
<dbReference type="AlphaFoldDB" id="A0A0C9Y8S0"/>
<dbReference type="HOGENOM" id="CLU_060373_1_0_1"/>
<proteinExistence type="predicted"/>
<keyword evidence="3" id="KW-1185">Reference proteome</keyword>
<name>A0A0C9Y8S0_9AGAM</name>
<sequence>GTTRNMASPALAGLVIVFFYATPSALGNLFPEVFVQEVPKPVICLAAMALQAAIDKYAIMGIQQDCQFESSTYSKVFVQLMAIQTKIDGNHKHTALTRALRVSWATTGR</sequence>
<protein>
    <recommendedName>
        <fullName evidence="1">DUF6532 domain-containing protein</fullName>
    </recommendedName>
</protein>
<evidence type="ECO:0000313" key="2">
    <source>
        <dbReference type="EMBL" id="KIK13351.1"/>
    </source>
</evidence>